<name>A0A0D5YPF1_9FLAO</name>
<dbReference type="InterPro" id="IPR025345">
    <property type="entry name" value="DUF4249"/>
</dbReference>
<dbReference type="EMBL" id="CP011071">
    <property type="protein sequence ID" value="AKA33711.1"/>
    <property type="molecule type" value="Genomic_DNA"/>
</dbReference>
<dbReference type="PROSITE" id="PS51257">
    <property type="entry name" value="PROKAR_LIPOPROTEIN"/>
    <property type="match status" value="1"/>
</dbReference>
<reference evidence="1 2" key="1">
    <citation type="submission" date="2015-03" db="EMBL/GenBank/DDBJ databases">
        <title>Complete genome sequence of Muricauda lutaonensis CC-HSB-11T, isolated from a coastal hot spring.</title>
        <authorList>
            <person name="Kim K.M."/>
        </authorList>
    </citation>
    <scope>NUCLEOTIDE SEQUENCE [LARGE SCALE GENOMIC DNA]</scope>
    <source>
        <strain evidence="1 2">CC-HSB-11</strain>
    </source>
</reference>
<dbReference type="Pfam" id="PF14054">
    <property type="entry name" value="DUF4249"/>
    <property type="match status" value="1"/>
</dbReference>
<dbReference type="RefSeq" id="WP_045800585.1">
    <property type="nucleotide sequence ID" value="NZ_CP011071.1"/>
</dbReference>
<dbReference type="AlphaFoldDB" id="A0A0D5YPF1"/>
<dbReference type="KEGG" id="mlt:VC82_17"/>
<keyword evidence="2" id="KW-1185">Reference proteome</keyword>
<dbReference type="Proteomes" id="UP000032726">
    <property type="component" value="Chromosome"/>
</dbReference>
<evidence type="ECO:0000313" key="1">
    <source>
        <dbReference type="EMBL" id="AKA33711.1"/>
    </source>
</evidence>
<dbReference type="STRING" id="516051.VC82_17"/>
<dbReference type="OrthoDB" id="1430047at2"/>
<evidence type="ECO:0000313" key="2">
    <source>
        <dbReference type="Proteomes" id="UP000032726"/>
    </source>
</evidence>
<organism evidence="1 2">
    <name type="scientific">Flagellimonas lutaonensis</name>
    <dbReference type="NCBI Taxonomy" id="516051"/>
    <lineage>
        <taxon>Bacteria</taxon>
        <taxon>Pseudomonadati</taxon>
        <taxon>Bacteroidota</taxon>
        <taxon>Flavobacteriia</taxon>
        <taxon>Flavobacteriales</taxon>
        <taxon>Flavobacteriaceae</taxon>
        <taxon>Flagellimonas</taxon>
    </lineage>
</organism>
<gene>
    <name evidence="1" type="ORF">VC82_17</name>
</gene>
<evidence type="ECO:0008006" key="3">
    <source>
        <dbReference type="Google" id="ProtNLM"/>
    </source>
</evidence>
<accession>A0A0D5YPF1</accession>
<dbReference type="PATRIC" id="fig|516051.4.peg.17"/>
<protein>
    <recommendedName>
        <fullName evidence="3">DUF4249 domain-containing protein</fullName>
    </recommendedName>
</protein>
<sequence length="301" mass="34001">MRLFLVFILVFVTFVSCEEVVDVDLQPEEPRLIINGLVRVDKSQEFIDVRIKVTESSNFFDENPVTQLESASIIYGKTNPDIPEQLDSIAVSVLEEEAPGTGIYIPSYIPGTDTDDRIRTSSATPNTGFILVVEHKGRRYAARTPYSPTVPIDNLQIGDDTLFDEDETEVKVTITDVEDRDDFYVFDFGFGNFLAVEDQFFDGQQFEFSYFYDQEFAPGTELEISVLGADREFYNYMDLLIEQTEDTGGVFQTPAAIIRGNVFDVTGLDNITVFDNVNRPDGFGLGYFAVVQEYKQTITVE</sequence>
<proteinExistence type="predicted"/>
<dbReference type="HOGENOM" id="CLU_079066_0_1_10"/>